<evidence type="ECO:0000313" key="1">
    <source>
        <dbReference type="EMBL" id="KAE9398006.1"/>
    </source>
</evidence>
<keyword evidence="1" id="KW-0378">Hydrolase</keyword>
<name>A0A6A4HIU3_9AGAR</name>
<sequence>MSFLLSTGATDMAMAWQQMSASQRSTIKQQYQAAGIKLLVSAFGSTEQPTTSGADATQLASTMAAWVKEYDVDYEDETAMDKGDGSAETWLVDFTNGLRSALPQGQYILTHAPQAPWMGPSASWAGGAYITVNKQVGSKIDWYNTQFYNQGTSEYTTCDGLLTASTSSNPKSSVFEIEANGFDLNKIVIGKPGAQADATNGQMDTGTLAGCVSQAKAKGWNAGVMSWEYPDANSAWITAVRGSAYPIGGSSSSSSSSSSS</sequence>
<dbReference type="SUPFAM" id="SSF51445">
    <property type="entry name" value="(Trans)glycosidases"/>
    <property type="match status" value="1"/>
</dbReference>
<dbReference type="OrthoDB" id="3012298at2759"/>
<keyword evidence="2" id="KW-1185">Reference proteome</keyword>
<dbReference type="AlphaFoldDB" id="A0A6A4HIU3"/>
<protein>
    <submittedName>
        <fullName evidence="1">Glycoside hydrolase</fullName>
    </submittedName>
</protein>
<dbReference type="GO" id="GO:0016787">
    <property type="term" value="F:hydrolase activity"/>
    <property type="evidence" value="ECO:0007669"/>
    <property type="project" value="UniProtKB-KW"/>
</dbReference>
<dbReference type="EMBL" id="ML769489">
    <property type="protein sequence ID" value="KAE9398006.1"/>
    <property type="molecule type" value="Genomic_DNA"/>
</dbReference>
<dbReference type="CDD" id="cd00598">
    <property type="entry name" value="GH18_chitinase-like"/>
    <property type="match status" value="1"/>
</dbReference>
<proteinExistence type="predicted"/>
<gene>
    <name evidence="1" type="ORF">BT96DRAFT_822545</name>
</gene>
<evidence type="ECO:0000313" key="2">
    <source>
        <dbReference type="Proteomes" id="UP000799118"/>
    </source>
</evidence>
<dbReference type="Gene3D" id="3.20.20.80">
    <property type="entry name" value="Glycosidases"/>
    <property type="match status" value="1"/>
</dbReference>
<accession>A0A6A4HIU3</accession>
<organism evidence="1 2">
    <name type="scientific">Gymnopus androsaceus JB14</name>
    <dbReference type="NCBI Taxonomy" id="1447944"/>
    <lineage>
        <taxon>Eukaryota</taxon>
        <taxon>Fungi</taxon>
        <taxon>Dikarya</taxon>
        <taxon>Basidiomycota</taxon>
        <taxon>Agaricomycotina</taxon>
        <taxon>Agaricomycetes</taxon>
        <taxon>Agaricomycetidae</taxon>
        <taxon>Agaricales</taxon>
        <taxon>Marasmiineae</taxon>
        <taxon>Omphalotaceae</taxon>
        <taxon>Gymnopus</taxon>
    </lineage>
</organism>
<dbReference type="InterPro" id="IPR017853">
    <property type="entry name" value="GH"/>
</dbReference>
<dbReference type="Proteomes" id="UP000799118">
    <property type="component" value="Unassembled WGS sequence"/>
</dbReference>
<reference evidence="1" key="1">
    <citation type="journal article" date="2019" name="Environ. Microbiol.">
        <title>Fungal ecological strategies reflected in gene transcription - a case study of two litter decomposers.</title>
        <authorList>
            <person name="Barbi F."/>
            <person name="Kohler A."/>
            <person name="Barry K."/>
            <person name="Baskaran P."/>
            <person name="Daum C."/>
            <person name="Fauchery L."/>
            <person name="Ihrmark K."/>
            <person name="Kuo A."/>
            <person name="LaButti K."/>
            <person name="Lipzen A."/>
            <person name="Morin E."/>
            <person name="Grigoriev I.V."/>
            <person name="Henrissat B."/>
            <person name="Lindahl B."/>
            <person name="Martin F."/>
        </authorList>
    </citation>
    <scope>NUCLEOTIDE SEQUENCE</scope>
    <source>
        <strain evidence="1">JB14</strain>
    </source>
</reference>